<evidence type="ECO:0000256" key="1">
    <source>
        <dbReference type="SAM" id="MobiDB-lite"/>
    </source>
</evidence>
<feature type="region of interest" description="Disordered" evidence="1">
    <location>
        <begin position="28"/>
        <end position="50"/>
    </location>
</feature>
<feature type="compositionally biased region" description="Basic and acidic residues" evidence="1">
    <location>
        <begin position="36"/>
        <end position="45"/>
    </location>
</feature>
<organism evidence="2">
    <name type="scientific">Thiolapillus brandeum</name>
    <dbReference type="NCBI Taxonomy" id="1076588"/>
    <lineage>
        <taxon>Bacteria</taxon>
        <taxon>Pseudomonadati</taxon>
        <taxon>Pseudomonadota</taxon>
        <taxon>Gammaproteobacteria</taxon>
        <taxon>Chromatiales</taxon>
        <taxon>Sedimenticolaceae</taxon>
        <taxon>Thiolapillus</taxon>
    </lineage>
</organism>
<gene>
    <name evidence="2" type="ORF">ENG92_00930</name>
</gene>
<evidence type="ECO:0000313" key="2">
    <source>
        <dbReference type="EMBL" id="HDK37567.1"/>
    </source>
</evidence>
<dbReference type="Proteomes" id="UP000885822">
    <property type="component" value="Unassembled WGS sequence"/>
</dbReference>
<comment type="caution">
    <text evidence="2">The sequence shown here is derived from an EMBL/GenBank/DDBJ whole genome shotgun (WGS) entry which is preliminary data.</text>
</comment>
<accession>A0A831NT39</accession>
<sequence length="83" mass="9230">MSGKRITQSQENIYMKNRQTGCNQEISAAKAGRSGRRIEKGDKKPPQARTWRTHKDPFAAVWASELAPLLEKEPSLTSVSSTS</sequence>
<dbReference type="AlphaFoldDB" id="A0A831NT39"/>
<proteinExistence type="predicted"/>
<dbReference type="EMBL" id="DRCV01000043">
    <property type="protein sequence ID" value="HDK37567.1"/>
    <property type="molecule type" value="Genomic_DNA"/>
</dbReference>
<name>A0A831NT39_9GAMM</name>
<protein>
    <submittedName>
        <fullName evidence="2">Uncharacterized protein</fullName>
    </submittedName>
</protein>
<reference evidence="2" key="1">
    <citation type="journal article" date="2020" name="mSystems">
        <title>Genome- and Community-Level Interaction Insights into Carbon Utilization and Element Cycling Functions of Hydrothermarchaeota in Hydrothermal Sediment.</title>
        <authorList>
            <person name="Zhou Z."/>
            <person name="Liu Y."/>
            <person name="Xu W."/>
            <person name="Pan J."/>
            <person name="Luo Z.H."/>
            <person name="Li M."/>
        </authorList>
    </citation>
    <scope>NUCLEOTIDE SEQUENCE [LARGE SCALE GENOMIC DNA]</scope>
    <source>
        <strain evidence="2">HyVt-26</strain>
    </source>
</reference>